<comment type="caution">
    <text evidence="2">The sequence shown here is derived from an EMBL/GenBank/DDBJ whole genome shotgun (WGS) entry which is preliminary data.</text>
</comment>
<name>A0A9P4K423_9PLEO</name>
<evidence type="ECO:0000313" key="2">
    <source>
        <dbReference type="EMBL" id="KAF2261743.1"/>
    </source>
</evidence>
<protein>
    <submittedName>
        <fullName evidence="2">Uncharacterized protein</fullName>
    </submittedName>
</protein>
<gene>
    <name evidence="2" type="ORF">CC78DRAFT_583258</name>
</gene>
<accession>A0A9P4K423</accession>
<reference evidence="3" key="1">
    <citation type="journal article" date="2020" name="Stud. Mycol.">
        <title>101 Dothideomycetes genomes: A test case for predicting lifestyles and emergence of pathogens.</title>
        <authorList>
            <person name="Haridas S."/>
            <person name="Albert R."/>
            <person name="Binder M."/>
            <person name="Bloem J."/>
            <person name="LaButti K."/>
            <person name="Salamov A."/>
            <person name="Andreopoulos B."/>
            <person name="Baker S."/>
            <person name="Barry K."/>
            <person name="Bills G."/>
            <person name="Bluhm B."/>
            <person name="Cannon C."/>
            <person name="Castanera R."/>
            <person name="Culley D."/>
            <person name="Daum C."/>
            <person name="Ezra D."/>
            <person name="Gonzalez J."/>
            <person name="Henrissat B."/>
            <person name="Kuo A."/>
            <person name="Liang C."/>
            <person name="Lipzen A."/>
            <person name="Lutzoni F."/>
            <person name="Magnuson J."/>
            <person name="Mondo S."/>
            <person name="Nolan M."/>
            <person name="Ohm R."/>
            <person name="Pangilinan J."/>
            <person name="Park H.-J."/>
            <person name="Ramirez L."/>
            <person name="Alfaro M."/>
            <person name="Sun H."/>
            <person name="Tritt A."/>
            <person name="Yoshinaga Y."/>
            <person name="Zwiers L.-H."/>
            <person name="Turgeon B."/>
            <person name="Goodwin S."/>
            <person name="Spatafora J."/>
            <person name="Crous P."/>
            <person name="Grigoriev I."/>
        </authorList>
    </citation>
    <scope>NUCLEOTIDE SEQUENCE [LARGE SCALE GENOMIC DNA]</scope>
    <source>
        <strain evidence="3">CBS 304.66</strain>
    </source>
</reference>
<evidence type="ECO:0000256" key="1">
    <source>
        <dbReference type="SAM" id="MobiDB-lite"/>
    </source>
</evidence>
<dbReference type="AlphaFoldDB" id="A0A9P4K423"/>
<feature type="compositionally biased region" description="Basic and acidic residues" evidence="1">
    <location>
        <begin position="18"/>
        <end position="28"/>
    </location>
</feature>
<keyword evidence="3" id="KW-1185">Reference proteome</keyword>
<proteinExistence type="predicted"/>
<feature type="region of interest" description="Disordered" evidence="1">
    <location>
        <begin position="1"/>
        <end position="28"/>
    </location>
</feature>
<sequence>MDTPSPSLKRQALSKPDCSPEPKRNKAQVRERVRMVEAGALYGDYRATKGYHLGGGTLDFDSYLNALPETFWTTSEPLPLHQVQASIINAETTNLEIEIIDVKPKANPLLRTKDIIEVLELLREVIMDAKKYHPGYVPNFMSIKTDIGSIVIDKANIQAAAFGTYLAEIQEQLVASQELVNRLKKCKAETEVKMNELMIMAAQQRKERAEKLMAILGVKVPGRSRI</sequence>
<dbReference type="Proteomes" id="UP000800093">
    <property type="component" value="Unassembled WGS sequence"/>
</dbReference>
<organism evidence="2 3">
    <name type="scientific">Lojkania enalia</name>
    <dbReference type="NCBI Taxonomy" id="147567"/>
    <lineage>
        <taxon>Eukaryota</taxon>
        <taxon>Fungi</taxon>
        <taxon>Dikarya</taxon>
        <taxon>Ascomycota</taxon>
        <taxon>Pezizomycotina</taxon>
        <taxon>Dothideomycetes</taxon>
        <taxon>Pleosporomycetidae</taxon>
        <taxon>Pleosporales</taxon>
        <taxon>Pleosporales incertae sedis</taxon>
        <taxon>Lojkania</taxon>
    </lineage>
</organism>
<evidence type="ECO:0000313" key="3">
    <source>
        <dbReference type="Proteomes" id="UP000800093"/>
    </source>
</evidence>
<dbReference type="EMBL" id="ML986650">
    <property type="protein sequence ID" value="KAF2261743.1"/>
    <property type="molecule type" value="Genomic_DNA"/>
</dbReference>